<sequence length="105" mass="11938">MKLNDFLNPTLLGRTFIAVRGYSEAVDHETQKLAAYRLNVSIQDENSPFYLELIDVKVNNLNPTVSVHELVNNKTMPVEVVDLNVGQYNGTLWFNCSDIKPIKKN</sequence>
<evidence type="ECO:0008006" key="3">
    <source>
        <dbReference type="Google" id="ProtNLM"/>
    </source>
</evidence>
<protein>
    <recommendedName>
        <fullName evidence="3">Cadherin domain-containing protein</fullName>
    </recommendedName>
</protein>
<evidence type="ECO:0000313" key="1">
    <source>
        <dbReference type="EMBL" id="KRK45347.1"/>
    </source>
</evidence>
<dbReference type="RefSeq" id="WP_057974517.1">
    <property type="nucleotide sequence ID" value="NZ_AZDI01000009.1"/>
</dbReference>
<keyword evidence="2" id="KW-1185">Reference proteome</keyword>
<dbReference type="AlphaFoldDB" id="A0A0R1HLR5"/>
<proteinExistence type="predicted"/>
<dbReference type="PATRIC" id="fig|1423719.4.peg.1488"/>
<dbReference type="Proteomes" id="UP000051450">
    <property type="component" value="Unassembled WGS sequence"/>
</dbReference>
<reference evidence="1 2" key="1">
    <citation type="journal article" date="2015" name="Genome Announc.">
        <title>Expanding the biotechnology potential of lactobacilli through comparative genomics of 213 strains and associated genera.</title>
        <authorList>
            <person name="Sun Z."/>
            <person name="Harris H.M."/>
            <person name="McCann A."/>
            <person name="Guo C."/>
            <person name="Argimon S."/>
            <person name="Zhang W."/>
            <person name="Yang X."/>
            <person name="Jeffery I.B."/>
            <person name="Cooney J.C."/>
            <person name="Kagawa T.F."/>
            <person name="Liu W."/>
            <person name="Song Y."/>
            <person name="Salvetti E."/>
            <person name="Wrobel A."/>
            <person name="Rasinkangas P."/>
            <person name="Parkhill J."/>
            <person name="Rea M.C."/>
            <person name="O'Sullivan O."/>
            <person name="Ritari J."/>
            <person name="Douillard F.P."/>
            <person name="Paul Ross R."/>
            <person name="Yang R."/>
            <person name="Briner A.E."/>
            <person name="Felis G.E."/>
            <person name="de Vos W.M."/>
            <person name="Barrangou R."/>
            <person name="Klaenhammer T.R."/>
            <person name="Caufield P.W."/>
            <person name="Cui Y."/>
            <person name="Zhang H."/>
            <person name="O'Toole P.W."/>
        </authorList>
    </citation>
    <scope>NUCLEOTIDE SEQUENCE [LARGE SCALE GENOMIC DNA]</scope>
    <source>
        <strain evidence="1 2">DSM 15638</strain>
    </source>
</reference>
<organism evidence="1 2">
    <name type="scientific">Dellaglioa algida DSM 15638</name>
    <dbReference type="NCBI Taxonomy" id="1423719"/>
    <lineage>
        <taxon>Bacteria</taxon>
        <taxon>Bacillati</taxon>
        <taxon>Bacillota</taxon>
        <taxon>Bacilli</taxon>
        <taxon>Lactobacillales</taxon>
        <taxon>Lactobacillaceae</taxon>
        <taxon>Dellaglioa</taxon>
    </lineage>
</organism>
<gene>
    <name evidence="1" type="ORF">FC66_GL001462</name>
</gene>
<comment type="caution">
    <text evidence="1">The sequence shown here is derived from an EMBL/GenBank/DDBJ whole genome shotgun (WGS) entry which is preliminary data.</text>
</comment>
<dbReference type="STRING" id="1423719.FC66_GL001462"/>
<dbReference type="OrthoDB" id="2221808at2"/>
<evidence type="ECO:0000313" key="2">
    <source>
        <dbReference type="Proteomes" id="UP000051450"/>
    </source>
</evidence>
<accession>A0A0R1HLR5</accession>
<dbReference type="EMBL" id="AZDI01000009">
    <property type="protein sequence ID" value="KRK45347.1"/>
    <property type="molecule type" value="Genomic_DNA"/>
</dbReference>
<name>A0A0R1HLR5_9LACO</name>